<dbReference type="PANTHER" id="PTHR37314">
    <property type="entry name" value="SLR0142 PROTEIN"/>
    <property type="match status" value="1"/>
</dbReference>
<evidence type="ECO:0000313" key="2">
    <source>
        <dbReference type="EMBL" id="NVK79298.1"/>
    </source>
</evidence>
<organism evidence="2 3">
    <name type="scientific">Streptomyces morookaense</name>
    <name type="common">Streptoverticillium morookaense</name>
    <dbReference type="NCBI Taxonomy" id="1970"/>
    <lineage>
        <taxon>Bacteria</taxon>
        <taxon>Bacillati</taxon>
        <taxon>Actinomycetota</taxon>
        <taxon>Actinomycetes</taxon>
        <taxon>Kitasatosporales</taxon>
        <taxon>Streptomycetaceae</taxon>
        <taxon>Streptomyces</taxon>
    </lineage>
</organism>
<keyword evidence="1" id="KW-1133">Transmembrane helix</keyword>
<comment type="caution">
    <text evidence="2">The sequence shown here is derived from an EMBL/GenBank/DDBJ whole genome shotgun (WGS) entry which is preliminary data.</text>
</comment>
<keyword evidence="3" id="KW-1185">Reference proteome</keyword>
<feature type="transmembrane region" description="Helical" evidence="1">
    <location>
        <begin position="43"/>
        <end position="66"/>
    </location>
</feature>
<dbReference type="InterPro" id="IPR010699">
    <property type="entry name" value="DUF1275"/>
</dbReference>
<evidence type="ECO:0000313" key="3">
    <source>
        <dbReference type="Proteomes" id="UP000587462"/>
    </source>
</evidence>
<proteinExistence type="predicted"/>
<name>A0A7Y7B5A6_STRMO</name>
<protein>
    <submittedName>
        <fullName evidence="2">DUF1275 domain-containing protein</fullName>
    </submittedName>
</protein>
<evidence type="ECO:0000256" key="1">
    <source>
        <dbReference type="SAM" id="Phobius"/>
    </source>
</evidence>
<dbReference type="AlphaFoldDB" id="A0A7Y7B5A6"/>
<feature type="transmembrane region" description="Helical" evidence="1">
    <location>
        <begin position="182"/>
        <end position="202"/>
    </location>
</feature>
<reference evidence="2 3" key="1">
    <citation type="submission" date="2020-04" db="EMBL/GenBank/DDBJ databases">
        <title>Draft Genome Sequence of Streptomyces morookaense DSM 40503, an 8-azaguanine-producing strain.</title>
        <authorList>
            <person name="Qi J."/>
            <person name="Gao J.-M."/>
        </authorList>
    </citation>
    <scope>NUCLEOTIDE SEQUENCE [LARGE SCALE GENOMIC DNA]</scope>
    <source>
        <strain evidence="2 3">DSM 40503</strain>
    </source>
</reference>
<sequence>MALTVVSGIVDAVSYLGLGHVFTANMTGNVVVLGFAAGGAPGFSAAGSLISLAGFGAGAVLAGRFANALAAHPARWRTGWALLAEAVLMAGAAAAAGASRYAGIGVLAVAMGVRNATVRRMAVPDMTTTVLTMALTGLASESRLAGGRGPRSLRRGGAALAMAAGACAGAALVLRHGAAPPLWATAACVGVLAGACLAPAPWNRPPTPARPPA</sequence>
<feature type="transmembrane region" description="Helical" evidence="1">
    <location>
        <begin position="158"/>
        <end position="176"/>
    </location>
</feature>
<dbReference type="Proteomes" id="UP000587462">
    <property type="component" value="Unassembled WGS sequence"/>
</dbReference>
<keyword evidence="1" id="KW-0472">Membrane</keyword>
<dbReference type="Pfam" id="PF06912">
    <property type="entry name" value="DUF1275"/>
    <property type="match status" value="1"/>
</dbReference>
<gene>
    <name evidence="2" type="ORF">HG542_16710</name>
</gene>
<feature type="transmembrane region" description="Helical" evidence="1">
    <location>
        <begin position="12"/>
        <end position="36"/>
    </location>
</feature>
<accession>A0A7Y7B5A6</accession>
<dbReference type="PANTHER" id="PTHR37314:SF4">
    <property type="entry name" value="UPF0700 TRANSMEMBRANE PROTEIN YOAK"/>
    <property type="match status" value="1"/>
</dbReference>
<dbReference type="EMBL" id="JABBXF010000035">
    <property type="protein sequence ID" value="NVK79298.1"/>
    <property type="molecule type" value="Genomic_DNA"/>
</dbReference>
<keyword evidence="1" id="KW-0812">Transmembrane</keyword>